<feature type="region of interest" description="Disordered" evidence="1">
    <location>
        <begin position="184"/>
        <end position="204"/>
    </location>
</feature>
<evidence type="ECO:0000256" key="1">
    <source>
        <dbReference type="SAM" id="MobiDB-lite"/>
    </source>
</evidence>
<feature type="transmembrane region" description="Helical" evidence="2">
    <location>
        <begin position="97"/>
        <end position="120"/>
    </location>
</feature>
<keyword evidence="4" id="KW-1185">Reference proteome</keyword>
<name>A0A9P4XC10_9HYPO</name>
<keyword evidence="2" id="KW-0812">Transmembrane</keyword>
<organism evidence="3 4">
    <name type="scientific">Trichoderma lentiforme</name>
    <dbReference type="NCBI Taxonomy" id="1567552"/>
    <lineage>
        <taxon>Eukaryota</taxon>
        <taxon>Fungi</taxon>
        <taxon>Dikarya</taxon>
        <taxon>Ascomycota</taxon>
        <taxon>Pezizomycotina</taxon>
        <taxon>Sordariomycetes</taxon>
        <taxon>Hypocreomycetidae</taxon>
        <taxon>Hypocreales</taxon>
        <taxon>Hypocreaceae</taxon>
        <taxon>Trichoderma</taxon>
    </lineage>
</organism>
<proteinExistence type="predicted"/>
<feature type="compositionally biased region" description="Polar residues" evidence="1">
    <location>
        <begin position="184"/>
        <end position="194"/>
    </location>
</feature>
<keyword evidence="2" id="KW-1133">Transmembrane helix</keyword>
<dbReference type="Proteomes" id="UP000801864">
    <property type="component" value="Unassembled WGS sequence"/>
</dbReference>
<evidence type="ECO:0000313" key="4">
    <source>
        <dbReference type="Proteomes" id="UP000801864"/>
    </source>
</evidence>
<comment type="caution">
    <text evidence="3">The sequence shown here is derived from an EMBL/GenBank/DDBJ whole genome shotgun (WGS) entry which is preliminary data.</text>
</comment>
<protein>
    <submittedName>
        <fullName evidence="3">Uncharacterized protein</fullName>
    </submittedName>
</protein>
<dbReference type="EMBL" id="QLNT01000014">
    <property type="protein sequence ID" value="KAF3067982.1"/>
    <property type="molecule type" value="Genomic_DNA"/>
</dbReference>
<gene>
    <name evidence="3" type="ORF">CFAM422_008215</name>
</gene>
<keyword evidence="2" id="KW-0472">Membrane</keyword>
<feature type="transmembrane region" description="Helical" evidence="2">
    <location>
        <begin position="21"/>
        <end position="43"/>
    </location>
</feature>
<sequence length="424" mass="47517">MASHRAQAQFQRAKWRLLLLAPAWSLQLTLAFGMLGLFSWRLGDTIHHFEARDKAGKAPVIEYVWEATNVALSSVVALCTIFEIARYFSESLTPWTMLFTHVVKLACASAILALDVVIYVERSDARYSLVGLGMDALLLVIAISLAIYAIMAYRRLSKYDDYSHPVNVKPYGFNDGLDGDTSYSSFSSRTGLRTSTDKRGSLGSERLSIGSLGRSLSNPTLIPPVEQRPRRYSHERDTQFDEYMVRKTSGGYKFDPSSPPSDTPLGDSLTAIGAIHSRSRGSSVSQTMSYTSDHVLVSVPEEEGEMVEAPKDLKRDHETLLVTELVEWQAQHARGRDWLAVNKRYPGQGGNFGPSHMVVYMVWRSDMGGTCGDIDATMNLESRTGYKDIELQGGLKQPRTAIWREHEFNNLTMNLRRKYEAKLI</sequence>
<feature type="transmembrane region" description="Helical" evidence="2">
    <location>
        <begin position="132"/>
        <end position="153"/>
    </location>
</feature>
<dbReference type="AlphaFoldDB" id="A0A9P4XC10"/>
<evidence type="ECO:0000313" key="3">
    <source>
        <dbReference type="EMBL" id="KAF3067982.1"/>
    </source>
</evidence>
<accession>A0A9P4XC10</accession>
<evidence type="ECO:0000256" key="2">
    <source>
        <dbReference type="SAM" id="Phobius"/>
    </source>
</evidence>
<reference evidence="3 4" key="1">
    <citation type="submission" date="2018-06" db="EMBL/GenBank/DDBJ databases">
        <title>Genome analysis of cellulolytic fungus Trichoderma lentiforme CFAM-422.</title>
        <authorList>
            <person name="Steindorff A.S."/>
            <person name="Formighieri E.F."/>
            <person name="Midorikawa G.E.O."/>
            <person name="Tamietti M.S."/>
            <person name="Ramos E.Z."/>
            <person name="Silva A.S."/>
            <person name="Bon E.P.S."/>
            <person name="Mendes T.D."/>
            <person name="Damaso M.C.T."/>
            <person name="Favaro L.C.L."/>
        </authorList>
    </citation>
    <scope>NUCLEOTIDE SEQUENCE [LARGE SCALE GENOMIC DNA]</scope>
    <source>
        <strain evidence="3 4">CFAM-422</strain>
    </source>
</reference>